<accession>A0AA44EFZ4</accession>
<evidence type="ECO:0000313" key="2">
    <source>
        <dbReference type="EMBL" id="NRF18021.1"/>
    </source>
</evidence>
<dbReference type="CDD" id="cd00093">
    <property type="entry name" value="HTH_XRE"/>
    <property type="match status" value="1"/>
</dbReference>
<dbReference type="EMBL" id="JABRWM010000003">
    <property type="protein sequence ID" value="NRF18021.1"/>
    <property type="molecule type" value="Genomic_DNA"/>
</dbReference>
<dbReference type="GO" id="GO:0003677">
    <property type="term" value="F:DNA binding"/>
    <property type="evidence" value="ECO:0007669"/>
    <property type="project" value="InterPro"/>
</dbReference>
<organism evidence="2 3">
    <name type="scientific">Agrobacterium pusense</name>
    <dbReference type="NCBI Taxonomy" id="648995"/>
    <lineage>
        <taxon>Bacteria</taxon>
        <taxon>Pseudomonadati</taxon>
        <taxon>Pseudomonadota</taxon>
        <taxon>Alphaproteobacteria</taxon>
        <taxon>Hyphomicrobiales</taxon>
        <taxon>Rhizobiaceae</taxon>
        <taxon>Rhizobium/Agrobacterium group</taxon>
        <taxon>Agrobacterium</taxon>
    </lineage>
</organism>
<dbReference type="SMART" id="SM00530">
    <property type="entry name" value="HTH_XRE"/>
    <property type="match status" value="1"/>
</dbReference>
<feature type="domain" description="HTH cro/C1-type" evidence="1">
    <location>
        <begin position="25"/>
        <end position="79"/>
    </location>
</feature>
<proteinExistence type="predicted"/>
<dbReference type="AlphaFoldDB" id="A0AA44EFZ4"/>
<evidence type="ECO:0000259" key="1">
    <source>
        <dbReference type="PROSITE" id="PS50943"/>
    </source>
</evidence>
<geneLocation type="plasmid" evidence="2">
    <name>unnamed3</name>
</geneLocation>
<dbReference type="RefSeq" id="WP_172873357.1">
    <property type="nucleotide sequence ID" value="NZ_JABRWL010000004.1"/>
</dbReference>
<gene>
    <name evidence="2" type="ORF">FOB26_02495</name>
</gene>
<dbReference type="SUPFAM" id="SSF47413">
    <property type="entry name" value="lambda repressor-like DNA-binding domains"/>
    <property type="match status" value="1"/>
</dbReference>
<dbReference type="InterPro" id="IPR010982">
    <property type="entry name" value="Lambda_DNA-bd_dom_sf"/>
</dbReference>
<dbReference type="InterPro" id="IPR001387">
    <property type="entry name" value="Cro/C1-type_HTH"/>
</dbReference>
<dbReference type="Pfam" id="PF01381">
    <property type="entry name" value="HTH_3"/>
    <property type="match status" value="1"/>
</dbReference>
<reference evidence="2" key="1">
    <citation type="submission" date="2019-07" db="EMBL/GenBank/DDBJ databases">
        <title>FDA dAtabase for Regulatory Grade micrObial Sequences (FDA-ARGOS): Supporting development and validation of Infectious Disease Dx tests.</title>
        <authorList>
            <person name="Bachman M."/>
            <person name="Young C."/>
            <person name="Tallon L."/>
            <person name="Sadzewicz L."/>
            <person name="Vavikolanu K."/>
            <person name="Mehta A."/>
            <person name="Aluvathingal J."/>
            <person name="Nadendla S."/>
            <person name="Nandy P."/>
            <person name="Geyer C."/>
            <person name="Yan Y."/>
            <person name="Sichtig H."/>
        </authorList>
    </citation>
    <scope>NUCLEOTIDE SEQUENCE</scope>
    <source>
        <strain evidence="2">FDAARGOS_618</strain>
        <plasmid evidence="2">unnamed3</plasmid>
    </source>
</reference>
<evidence type="ECO:0000313" key="3">
    <source>
        <dbReference type="Proteomes" id="UP001155820"/>
    </source>
</evidence>
<keyword evidence="3" id="KW-1185">Reference proteome</keyword>
<keyword evidence="2" id="KW-0614">Plasmid</keyword>
<dbReference type="PROSITE" id="PS50943">
    <property type="entry name" value="HTH_CROC1"/>
    <property type="match status" value="1"/>
</dbReference>
<dbReference type="Gene3D" id="1.10.260.40">
    <property type="entry name" value="lambda repressor-like DNA-binding domains"/>
    <property type="match status" value="1"/>
</dbReference>
<dbReference type="Proteomes" id="UP001155820">
    <property type="component" value="Unassembled WGS sequence"/>
</dbReference>
<comment type="caution">
    <text evidence="2">The sequence shown here is derived from an EMBL/GenBank/DDBJ whole genome shotgun (WGS) entry which is preliminary data.</text>
</comment>
<name>A0AA44EFZ4_9HYPH</name>
<protein>
    <submittedName>
        <fullName evidence="2">Helix-turn-helix transcriptional regulator</fullName>
    </submittedName>
</protein>
<sequence>MGAVSSNANFSKAPGQTDIDIGRKVRFQRLLHGISQANLAVALSIARQQIQKYEYGTNRLRGDQLSNLSKLFNVPIEYFYERDPERTGLPFIVQQKADDNLIRFVRSKEGKELNTYFRRLRDIEAQRLIVALVVSLSEEAEHGY</sequence>